<accession>A0A0C9V9D9</accession>
<sequence>MGLVASQTTIPVPRVQQCVKWEGLWYLLMDYVEGADLAEVWGSLSEARQRQVAETLHSYVSQLRRVKLPHPSIPGPVNGTEEPLCCKGLMFSEYGAGPFRSCSDLSSWFSRKYQIALNYYELRTREPVSSAVRNYCPDDSWNTLFLTHGDISLTNVRVGEDGKIWLLDWGFSGAYSIFFEYAGIMRWDDADSSWLKLASDVVGSCKQHFDVLSTVTWSLHYVSVED</sequence>
<protein>
    <recommendedName>
        <fullName evidence="1">Aminoglycoside phosphotransferase domain-containing protein</fullName>
    </recommendedName>
</protein>
<dbReference type="InterPro" id="IPR011009">
    <property type="entry name" value="Kinase-like_dom_sf"/>
</dbReference>
<dbReference type="InterPro" id="IPR002575">
    <property type="entry name" value="Aminoglycoside_PTrfase"/>
</dbReference>
<name>A0A0C9V9D9_9AGAM</name>
<evidence type="ECO:0000313" key="3">
    <source>
        <dbReference type="Proteomes" id="UP000053820"/>
    </source>
</evidence>
<gene>
    <name evidence="2" type="ORF">HYDPIDRAFT_94594</name>
</gene>
<dbReference type="OrthoDB" id="4177236at2759"/>
<dbReference type="Gene3D" id="3.90.1200.10">
    <property type="match status" value="1"/>
</dbReference>
<dbReference type="EMBL" id="KN839856">
    <property type="protein sequence ID" value="KIJ62299.1"/>
    <property type="molecule type" value="Genomic_DNA"/>
</dbReference>
<proteinExistence type="predicted"/>
<evidence type="ECO:0000259" key="1">
    <source>
        <dbReference type="Pfam" id="PF01636"/>
    </source>
</evidence>
<dbReference type="PANTHER" id="PTHR21310:SF39">
    <property type="entry name" value="AMINOGLYCOSIDE PHOSPHOTRANSFERASE DOMAIN-CONTAINING PROTEIN"/>
    <property type="match status" value="1"/>
</dbReference>
<dbReference type="SUPFAM" id="SSF56112">
    <property type="entry name" value="Protein kinase-like (PK-like)"/>
    <property type="match status" value="1"/>
</dbReference>
<dbReference type="Proteomes" id="UP000053820">
    <property type="component" value="Unassembled WGS sequence"/>
</dbReference>
<dbReference type="HOGENOM" id="CLU_021768_2_1_1"/>
<keyword evidence="3" id="KW-1185">Reference proteome</keyword>
<evidence type="ECO:0000313" key="2">
    <source>
        <dbReference type="EMBL" id="KIJ62299.1"/>
    </source>
</evidence>
<dbReference type="InterPro" id="IPR051678">
    <property type="entry name" value="AGP_Transferase"/>
</dbReference>
<dbReference type="AlphaFoldDB" id="A0A0C9V9D9"/>
<dbReference type="Pfam" id="PF01636">
    <property type="entry name" value="APH"/>
    <property type="match status" value="1"/>
</dbReference>
<reference evidence="2 3" key="1">
    <citation type="submission" date="2014-04" db="EMBL/GenBank/DDBJ databases">
        <title>Evolutionary Origins and Diversification of the Mycorrhizal Mutualists.</title>
        <authorList>
            <consortium name="DOE Joint Genome Institute"/>
            <consortium name="Mycorrhizal Genomics Consortium"/>
            <person name="Kohler A."/>
            <person name="Kuo A."/>
            <person name="Nagy L.G."/>
            <person name="Floudas D."/>
            <person name="Copeland A."/>
            <person name="Barry K.W."/>
            <person name="Cichocki N."/>
            <person name="Veneault-Fourrey C."/>
            <person name="LaButti K."/>
            <person name="Lindquist E.A."/>
            <person name="Lipzen A."/>
            <person name="Lundell T."/>
            <person name="Morin E."/>
            <person name="Murat C."/>
            <person name="Riley R."/>
            <person name="Ohm R."/>
            <person name="Sun H."/>
            <person name="Tunlid A."/>
            <person name="Henrissat B."/>
            <person name="Grigoriev I.V."/>
            <person name="Hibbett D.S."/>
            <person name="Martin F."/>
        </authorList>
    </citation>
    <scope>NUCLEOTIDE SEQUENCE [LARGE SCALE GENOMIC DNA]</scope>
    <source>
        <strain evidence="2 3">MD-312</strain>
    </source>
</reference>
<feature type="domain" description="Aminoglycoside phosphotransferase" evidence="1">
    <location>
        <begin position="8"/>
        <end position="191"/>
    </location>
</feature>
<organism evidence="2 3">
    <name type="scientific">Hydnomerulius pinastri MD-312</name>
    <dbReference type="NCBI Taxonomy" id="994086"/>
    <lineage>
        <taxon>Eukaryota</taxon>
        <taxon>Fungi</taxon>
        <taxon>Dikarya</taxon>
        <taxon>Basidiomycota</taxon>
        <taxon>Agaricomycotina</taxon>
        <taxon>Agaricomycetes</taxon>
        <taxon>Agaricomycetidae</taxon>
        <taxon>Boletales</taxon>
        <taxon>Boletales incertae sedis</taxon>
        <taxon>Leucogyrophana</taxon>
    </lineage>
</organism>
<dbReference type="PANTHER" id="PTHR21310">
    <property type="entry name" value="AMINOGLYCOSIDE PHOSPHOTRANSFERASE-RELATED-RELATED"/>
    <property type="match status" value="1"/>
</dbReference>